<dbReference type="AlphaFoldDB" id="A0A433QSI2"/>
<sequence length="373" mass="41674">HLLPFIKTFSPFLCLLYILYSTAVSLVPIPKSSIMTITILPARLKLLHFPKSTLPHATHAIIKACFFDISYTENSLEVSIVAENHVVENEFMPSLNAACSEIEVSEETFRALQIDDDTGQSSYSSGRRISELSEPLAQAQFSIFYMSTYQTDFILVKEKRLAQAVTALLQHGFEMDMDSVDEQVPSLAVAQVHRINGNGYGGDDDAEVASLADPENGSHNDYDHPAEQNFGVRWEKIVLRNELRCAGLNRDFIQSWALNIIKVLFYPEMVAGSENPRFFSYTATNDGISLITDHYILEEFEEHMLNVSDNTPPLRLIQVDLAGANLGLRRRPRACARDFGNESGEGAGSAGRVIRTINNVGRRGERDGKRRIT</sequence>
<dbReference type="EMBL" id="RBNJ01001838">
    <property type="protein sequence ID" value="RUS32707.1"/>
    <property type="molecule type" value="Genomic_DNA"/>
</dbReference>
<keyword evidence="3" id="KW-1185">Reference proteome</keyword>
<dbReference type="InterPro" id="IPR027795">
    <property type="entry name" value="CASTOR_ACT_dom"/>
</dbReference>
<evidence type="ECO:0000313" key="3">
    <source>
        <dbReference type="Proteomes" id="UP000274822"/>
    </source>
</evidence>
<dbReference type="GO" id="GO:0006520">
    <property type="term" value="P:amino acid metabolic process"/>
    <property type="evidence" value="ECO:0007669"/>
    <property type="project" value="UniProtKB-ARBA"/>
</dbReference>
<name>A0A433QSI2_9FUNG</name>
<dbReference type="PANTHER" id="PTHR31131">
    <property type="entry name" value="CHROMOSOME 1, WHOLE GENOME SHOTGUN SEQUENCE"/>
    <property type="match status" value="1"/>
</dbReference>
<organism evidence="2 3">
    <name type="scientific">Jimgerdemannia flammicorona</name>
    <dbReference type="NCBI Taxonomy" id="994334"/>
    <lineage>
        <taxon>Eukaryota</taxon>
        <taxon>Fungi</taxon>
        <taxon>Fungi incertae sedis</taxon>
        <taxon>Mucoromycota</taxon>
        <taxon>Mucoromycotina</taxon>
        <taxon>Endogonomycetes</taxon>
        <taxon>Endogonales</taxon>
        <taxon>Endogonaceae</taxon>
        <taxon>Jimgerdemannia</taxon>
    </lineage>
</organism>
<evidence type="ECO:0000259" key="1">
    <source>
        <dbReference type="Pfam" id="PF13840"/>
    </source>
</evidence>
<gene>
    <name evidence="2" type="ORF">BC938DRAFT_474540</name>
</gene>
<dbReference type="Proteomes" id="UP000274822">
    <property type="component" value="Unassembled WGS sequence"/>
</dbReference>
<dbReference type="Gene3D" id="3.30.2130.10">
    <property type="entry name" value="VC0802-like"/>
    <property type="match status" value="1"/>
</dbReference>
<feature type="non-terminal residue" evidence="2">
    <location>
        <position position="1"/>
    </location>
</feature>
<protein>
    <submittedName>
        <fullName evidence="2">ACT domain-containing protein</fullName>
    </submittedName>
</protein>
<reference evidence="2 3" key="1">
    <citation type="journal article" date="2018" name="New Phytol.">
        <title>Phylogenomics of Endogonaceae and evolution of mycorrhizas within Mucoromycota.</title>
        <authorList>
            <person name="Chang Y."/>
            <person name="Desiro A."/>
            <person name="Na H."/>
            <person name="Sandor L."/>
            <person name="Lipzen A."/>
            <person name="Clum A."/>
            <person name="Barry K."/>
            <person name="Grigoriev I.V."/>
            <person name="Martin F.M."/>
            <person name="Stajich J.E."/>
            <person name="Smith M.E."/>
            <person name="Bonito G."/>
            <person name="Spatafora J.W."/>
        </authorList>
    </citation>
    <scope>NUCLEOTIDE SEQUENCE [LARGE SCALE GENOMIC DNA]</scope>
    <source>
        <strain evidence="2 3">AD002</strain>
    </source>
</reference>
<dbReference type="SUPFAM" id="SSF55021">
    <property type="entry name" value="ACT-like"/>
    <property type="match status" value="1"/>
</dbReference>
<proteinExistence type="predicted"/>
<dbReference type="InterPro" id="IPR051719">
    <property type="entry name" value="CASTOR_mTORC1"/>
</dbReference>
<feature type="domain" description="CASTOR ACT" evidence="1">
    <location>
        <begin position="105"/>
        <end position="168"/>
    </location>
</feature>
<evidence type="ECO:0000313" key="2">
    <source>
        <dbReference type="EMBL" id="RUS32707.1"/>
    </source>
</evidence>
<accession>A0A433QSI2</accession>
<comment type="caution">
    <text evidence="2">The sequence shown here is derived from an EMBL/GenBank/DDBJ whole genome shotgun (WGS) entry which is preliminary data.</text>
</comment>
<dbReference type="PANTHER" id="PTHR31131:SF6">
    <property type="entry name" value="CASTOR ACT DOMAIN-CONTAINING PROTEIN"/>
    <property type="match status" value="1"/>
</dbReference>
<dbReference type="GO" id="GO:0046394">
    <property type="term" value="P:carboxylic acid biosynthetic process"/>
    <property type="evidence" value="ECO:0007669"/>
    <property type="project" value="UniProtKB-ARBA"/>
</dbReference>
<dbReference type="Pfam" id="PF13840">
    <property type="entry name" value="ACT_7"/>
    <property type="match status" value="1"/>
</dbReference>
<dbReference type="InterPro" id="IPR045865">
    <property type="entry name" value="ACT-like_dom_sf"/>
</dbReference>